<dbReference type="EMBL" id="ML208320">
    <property type="protein sequence ID" value="TFK70000.1"/>
    <property type="molecule type" value="Genomic_DNA"/>
</dbReference>
<sequence>MALAEKFPPIVGVRWFNVAILLITPAIAGYGLCFVPCHRHTAIFSIVYYIFSMLGITAGYHRLWSHRSYNATFPLQCFLLFGGTSAVQGSCYWWARAHRSHHRHTDTEKDPYDSSRGLLWTHLGWMVFKSSLRSGGADVSDIRNDPLLRWQHNWYFPLAVAFGYLVPAIVPGLVWSDWMGGFCYAGAFRLTVAHHSTFCINSIAHWLGEAPYDDALTPRDHLLSAILTMGEGYHNFHHQFPMDYRNAFLWYQYDPTKWFIALCGVVGLANNLRLFPSNEIKKGALSMELKKLKRVQESLDWPEPPETLPIISWETFQAESRTRTLILVSGFIHDVTSFLDNHPGGRALLTSNTGRDMTPSFFGGIYTHSNAAHNLLSMMRVGILAGGVESLSGPTPAERLYVAERKKL</sequence>
<name>A0ACD3AVZ7_9AGAR</name>
<evidence type="ECO:0000313" key="1">
    <source>
        <dbReference type="EMBL" id="TFK70000.1"/>
    </source>
</evidence>
<accession>A0ACD3AVZ7</accession>
<gene>
    <name evidence="1" type="ORF">BDN72DRAFT_896803</name>
</gene>
<keyword evidence="2" id="KW-1185">Reference proteome</keyword>
<evidence type="ECO:0000313" key="2">
    <source>
        <dbReference type="Proteomes" id="UP000308600"/>
    </source>
</evidence>
<proteinExistence type="predicted"/>
<reference evidence="1 2" key="1">
    <citation type="journal article" date="2019" name="Nat. Ecol. Evol.">
        <title>Megaphylogeny resolves global patterns of mushroom evolution.</title>
        <authorList>
            <person name="Varga T."/>
            <person name="Krizsan K."/>
            <person name="Foldi C."/>
            <person name="Dima B."/>
            <person name="Sanchez-Garcia M."/>
            <person name="Sanchez-Ramirez S."/>
            <person name="Szollosi G.J."/>
            <person name="Szarkandi J.G."/>
            <person name="Papp V."/>
            <person name="Albert L."/>
            <person name="Andreopoulos W."/>
            <person name="Angelini C."/>
            <person name="Antonin V."/>
            <person name="Barry K.W."/>
            <person name="Bougher N.L."/>
            <person name="Buchanan P."/>
            <person name="Buyck B."/>
            <person name="Bense V."/>
            <person name="Catcheside P."/>
            <person name="Chovatia M."/>
            <person name="Cooper J."/>
            <person name="Damon W."/>
            <person name="Desjardin D."/>
            <person name="Finy P."/>
            <person name="Geml J."/>
            <person name="Haridas S."/>
            <person name="Hughes K."/>
            <person name="Justo A."/>
            <person name="Karasinski D."/>
            <person name="Kautmanova I."/>
            <person name="Kiss B."/>
            <person name="Kocsube S."/>
            <person name="Kotiranta H."/>
            <person name="LaButti K.M."/>
            <person name="Lechner B.E."/>
            <person name="Liimatainen K."/>
            <person name="Lipzen A."/>
            <person name="Lukacs Z."/>
            <person name="Mihaltcheva S."/>
            <person name="Morgado L.N."/>
            <person name="Niskanen T."/>
            <person name="Noordeloos M.E."/>
            <person name="Ohm R.A."/>
            <person name="Ortiz-Santana B."/>
            <person name="Ovrebo C."/>
            <person name="Racz N."/>
            <person name="Riley R."/>
            <person name="Savchenko A."/>
            <person name="Shiryaev A."/>
            <person name="Soop K."/>
            <person name="Spirin V."/>
            <person name="Szebenyi C."/>
            <person name="Tomsovsky M."/>
            <person name="Tulloss R.E."/>
            <person name="Uehling J."/>
            <person name="Grigoriev I.V."/>
            <person name="Vagvolgyi C."/>
            <person name="Papp T."/>
            <person name="Martin F.M."/>
            <person name="Miettinen O."/>
            <person name="Hibbett D.S."/>
            <person name="Nagy L.G."/>
        </authorList>
    </citation>
    <scope>NUCLEOTIDE SEQUENCE [LARGE SCALE GENOMIC DNA]</scope>
    <source>
        <strain evidence="1 2">NL-1719</strain>
    </source>
</reference>
<dbReference type="Proteomes" id="UP000308600">
    <property type="component" value="Unassembled WGS sequence"/>
</dbReference>
<protein>
    <submittedName>
        <fullName evidence="1">Delta 9-fatty acid desaturase protein</fullName>
    </submittedName>
</protein>
<organism evidence="1 2">
    <name type="scientific">Pluteus cervinus</name>
    <dbReference type="NCBI Taxonomy" id="181527"/>
    <lineage>
        <taxon>Eukaryota</taxon>
        <taxon>Fungi</taxon>
        <taxon>Dikarya</taxon>
        <taxon>Basidiomycota</taxon>
        <taxon>Agaricomycotina</taxon>
        <taxon>Agaricomycetes</taxon>
        <taxon>Agaricomycetidae</taxon>
        <taxon>Agaricales</taxon>
        <taxon>Pluteineae</taxon>
        <taxon>Pluteaceae</taxon>
        <taxon>Pluteus</taxon>
    </lineage>
</organism>